<organism evidence="2 3">
    <name type="scientific">Microbacterium alkaliflavum</name>
    <dbReference type="NCBI Taxonomy" id="3248839"/>
    <lineage>
        <taxon>Bacteria</taxon>
        <taxon>Bacillati</taxon>
        <taxon>Actinomycetota</taxon>
        <taxon>Actinomycetes</taxon>
        <taxon>Micrococcales</taxon>
        <taxon>Microbacteriaceae</taxon>
        <taxon>Microbacterium</taxon>
    </lineage>
</organism>
<evidence type="ECO:0000256" key="1">
    <source>
        <dbReference type="SAM" id="MobiDB-lite"/>
    </source>
</evidence>
<comment type="caution">
    <text evidence="2">The sequence shown here is derived from an EMBL/GenBank/DDBJ whole genome shotgun (WGS) entry which is preliminary data.</text>
</comment>
<protein>
    <recommendedName>
        <fullName evidence="4">Centromere-binding protein ParB C-terminal domain-containing protein</fullName>
    </recommendedName>
</protein>
<evidence type="ECO:0008006" key="4">
    <source>
        <dbReference type="Google" id="ProtNLM"/>
    </source>
</evidence>
<evidence type="ECO:0000313" key="2">
    <source>
        <dbReference type="EMBL" id="MFH8253049.1"/>
    </source>
</evidence>
<name>A0ABW7QIC2_9MICO</name>
<feature type="region of interest" description="Disordered" evidence="1">
    <location>
        <begin position="90"/>
        <end position="132"/>
    </location>
</feature>
<dbReference type="EMBL" id="JBIQWL010000015">
    <property type="protein sequence ID" value="MFH8253049.1"/>
    <property type="molecule type" value="Genomic_DNA"/>
</dbReference>
<evidence type="ECO:0000313" key="3">
    <source>
        <dbReference type="Proteomes" id="UP001610861"/>
    </source>
</evidence>
<dbReference type="Proteomes" id="UP001610861">
    <property type="component" value="Unassembled WGS sequence"/>
</dbReference>
<gene>
    <name evidence="2" type="ORF">ACH3VR_21965</name>
</gene>
<dbReference type="RefSeq" id="WP_397558476.1">
    <property type="nucleotide sequence ID" value="NZ_JBIQWL010000015.1"/>
</dbReference>
<proteinExistence type="predicted"/>
<dbReference type="Gene3D" id="6.10.180.30">
    <property type="match status" value="1"/>
</dbReference>
<keyword evidence="3" id="KW-1185">Reference proteome</keyword>
<reference evidence="2 3" key="1">
    <citation type="submission" date="2024-09" db="EMBL/GenBank/DDBJ databases">
        <authorList>
            <person name="Pan X."/>
        </authorList>
    </citation>
    <scope>NUCLEOTIDE SEQUENCE [LARGE SCALE GENOMIC DNA]</scope>
    <source>
        <strain evidence="2 3">B2969</strain>
    </source>
</reference>
<accession>A0ABW7QIC2</accession>
<sequence length="132" mass="14674">MVVSVFETESARREREFNDGQPFPIVAAPRATRARGVDGESHTYYLPLSVHERFVSAWVGTRTEQPVAASVSALAAELLEAEADRLEREFNDGQPFPPAPPGARGVDPTAARRQGEIMSEIWQQRRSTHSEK</sequence>